<dbReference type="SUPFAM" id="SSF89796">
    <property type="entry name" value="CoA-transferase family III (CaiB/BaiF)"/>
    <property type="match status" value="1"/>
</dbReference>
<dbReference type="GO" id="GO:0016740">
    <property type="term" value="F:transferase activity"/>
    <property type="evidence" value="ECO:0007669"/>
    <property type="project" value="UniProtKB-KW"/>
</dbReference>
<dbReference type="RefSeq" id="WP_168518562.1">
    <property type="nucleotide sequence ID" value="NZ_JAAXLS010000015.1"/>
</dbReference>
<keyword evidence="1 2" id="KW-0808">Transferase</keyword>
<dbReference type="InterPro" id="IPR003673">
    <property type="entry name" value="CoA-Trfase_fam_III"/>
</dbReference>
<dbReference type="InterPro" id="IPR050483">
    <property type="entry name" value="CoA-transferase_III_domain"/>
</dbReference>
<accession>A0ABX1J9F1</accession>
<dbReference type="PANTHER" id="PTHR48207:SF3">
    <property type="entry name" value="SUCCINATE--HYDROXYMETHYLGLUTARATE COA-TRANSFERASE"/>
    <property type="match status" value="1"/>
</dbReference>
<evidence type="ECO:0000313" key="2">
    <source>
        <dbReference type="EMBL" id="NKQ55524.1"/>
    </source>
</evidence>
<organism evidence="2 3">
    <name type="scientific">Amycolatopsis acididurans</name>
    <dbReference type="NCBI Taxonomy" id="2724524"/>
    <lineage>
        <taxon>Bacteria</taxon>
        <taxon>Bacillati</taxon>
        <taxon>Actinomycetota</taxon>
        <taxon>Actinomycetes</taxon>
        <taxon>Pseudonocardiales</taxon>
        <taxon>Pseudonocardiaceae</taxon>
        <taxon>Amycolatopsis</taxon>
    </lineage>
</organism>
<evidence type="ECO:0000256" key="1">
    <source>
        <dbReference type="ARBA" id="ARBA00022679"/>
    </source>
</evidence>
<dbReference type="Gene3D" id="3.30.1540.10">
    <property type="entry name" value="formyl-coa transferase, domain 3"/>
    <property type="match status" value="1"/>
</dbReference>
<dbReference type="Proteomes" id="UP000715441">
    <property type="component" value="Unassembled WGS sequence"/>
</dbReference>
<evidence type="ECO:0000313" key="3">
    <source>
        <dbReference type="Proteomes" id="UP000715441"/>
    </source>
</evidence>
<dbReference type="Pfam" id="PF02515">
    <property type="entry name" value="CoA_transf_3"/>
    <property type="match status" value="1"/>
</dbReference>
<protein>
    <submittedName>
        <fullName evidence="2">CoA transferase</fullName>
    </submittedName>
</protein>
<sequence length="404" mass="44326">MRRKPLQNIRVLEFGGYISAPYASSLLAALGADVVKVERPGIGEDFRRAKNDQSPYFRQYNAGKRSFAVDLKDPRGVELVKAVLPRFDVLLENLRPGKLAALGLGPQVCRELRPDLVYTSVTGFGDGGPLRARAAYDSIGQAVGGIYSIMSNAGAAQISGTCLADLVTGLSTATGILAALVGRGSSGLGEHVETSMMEAVSTVTIDAITQFFDDGHTDPSRQSRHPQAQNFCLKTASGQDITLHLSSSQKFWLALLDAMDRRDLADDPRFTTYTQRWDNYFELVDIVQAEFMTKPADEWEKLLSEADVPFAPVLGMGGYLSHPQTEWLKLTEPETDDLALVRPPWRFSGTRPDRGRTTPRVGQHTREIAAEVYDESRVDELVAAGVLFTEDRFEKPAAERKASA</sequence>
<dbReference type="InterPro" id="IPR023606">
    <property type="entry name" value="CoA-Trfase_III_dom_1_sf"/>
</dbReference>
<proteinExistence type="predicted"/>
<name>A0ABX1J9F1_9PSEU</name>
<keyword evidence="3" id="KW-1185">Reference proteome</keyword>
<comment type="caution">
    <text evidence="2">The sequence shown here is derived from an EMBL/GenBank/DDBJ whole genome shotgun (WGS) entry which is preliminary data.</text>
</comment>
<dbReference type="PANTHER" id="PTHR48207">
    <property type="entry name" value="SUCCINATE--HYDROXYMETHYLGLUTARATE COA-TRANSFERASE"/>
    <property type="match status" value="1"/>
</dbReference>
<gene>
    <name evidence="2" type="ORF">HFP15_21815</name>
</gene>
<reference evidence="2 3" key="1">
    <citation type="submission" date="2020-04" db="EMBL/GenBank/DDBJ databases">
        <title>Novel species.</title>
        <authorList>
            <person name="Teo W.F.A."/>
            <person name="Lipun K."/>
            <person name="Srisuk N."/>
            <person name="Duangmal K."/>
        </authorList>
    </citation>
    <scope>NUCLEOTIDE SEQUENCE [LARGE SCALE GENOMIC DNA]</scope>
    <source>
        <strain evidence="2 3">K13G38</strain>
    </source>
</reference>
<dbReference type="InterPro" id="IPR044855">
    <property type="entry name" value="CoA-Trfase_III_dom3_sf"/>
</dbReference>
<dbReference type="Gene3D" id="3.40.50.10540">
    <property type="entry name" value="Crotonobetainyl-coa:carnitine coa-transferase, domain 1"/>
    <property type="match status" value="1"/>
</dbReference>
<dbReference type="EMBL" id="JAAXLS010000015">
    <property type="protein sequence ID" value="NKQ55524.1"/>
    <property type="molecule type" value="Genomic_DNA"/>
</dbReference>